<dbReference type="InterPro" id="IPR050659">
    <property type="entry name" value="Peptidase_M24B"/>
</dbReference>
<sequence>MDKRLYEVSGWLKEEKIDFAFLNSITNVFYMSGFSCRPYERLLGLLIFQDTDPILICPQMEVEQVKNSGWECNIISYTDNEDPWEMIHTSLVKRGVSQPKAFAIEKILLSHYRSEKLQSLFPSASVASIDDKMNSMRLIKNEKEIESMKEAVRLAEFGIEVGIKALKEGCTELEIIAYIEYEQKKKGIHEMSAPQFVLFGDNSGHPHGAPGLRKLSKGDLVMFDLGVKVDGYYSDITRTFAFNSITKQKQEMYDTVLAANLKAIESCKPGIRIAEIDEIARKVIVDAGYGEYYPHRVGHGLGLEGHEFPSMNQENKHLLAEGMTFTIEPGIYIPGIGGVRIEDDVLVTKDGPKLLTQYPKGLQILEDSRVES</sequence>
<feature type="domain" description="Creatinase N-terminal" evidence="5">
    <location>
        <begin position="4"/>
        <end position="139"/>
    </location>
</feature>
<protein>
    <submittedName>
        <fullName evidence="6">M24 family metallopeptidase</fullName>
    </submittedName>
</protein>
<dbReference type="PANTHER" id="PTHR46112">
    <property type="entry name" value="AMINOPEPTIDASE"/>
    <property type="match status" value="1"/>
</dbReference>
<organism evidence="6 7">
    <name type="scientific">Metabacillus herbersteinensis</name>
    <dbReference type="NCBI Taxonomy" id="283816"/>
    <lineage>
        <taxon>Bacteria</taxon>
        <taxon>Bacillati</taxon>
        <taxon>Bacillota</taxon>
        <taxon>Bacilli</taxon>
        <taxon>Bacillales</taxon>
        <taxon>Bacillaceae</taxon>
        <taxon>Metabacillus</taxon>
    </lineage>
</organism>
<comment type="similarity">
    <text evidence="2">Belongs to the peptidase M24B family.</text>
</comment>
<dbReference type="Proteomes" id="UP001589854">
    <property type="component" value="Unassembled WGS sequence"/>
</dbReference>
<evidence type="ECO:0000256" key="1">
    <source>
        <dbReference type="ARBA" id="ARBA00001936"/>
    </source>
</evidence>
<dbReference type="PANTHER" id="PTHR46112:SF10">
    <property type="entry name" value="DIPEPTIDASE YKVY-RELATED"/>
    <property type="match status" value="1"/>
</dbReference>
<dbReference type="RefSeq" id="WP_378933474.1">
    <property type="nucleotide sequence ID" value="NZ_JBHLVO010000006.1"/>
</dbReference>
<dbReference type="InterPro" id="IPR001714">
    <property type="entry name" value="Pept_M24_MAP"/>
</dbReference>
<dbReference type="EMBL" id="JBHLVO010000006">
    <property type="protein sequence ID" value="MFC0271840.1"/>
    <property type="molecule type" value="Genomic_DNA"/>
</dbReference>
<gene>
    <name evidence="6" type="ORF">ACFFIX_10280</name>
</gene>
<dbReference type="SUPFAM" id="SSF53092">
    <property type="entry name" value="Creatinase/prolidase N-terminal domain"/>
    <property type="match status" value="1"/>
</dbReference>
<reference evidence="6 7" key="1">
    <citation type="submission" date="2024-09" db="EMBL/GenBank/DDBJ databases">
        <authorList>
            <person name="Sun Q."/>
            <person name="Mori K."/>
        </authorList>
    </citation>
    <scope>NUCLEOTIDE SEQUENCE [LARGE SCALE GENOMIC DNA]</scope>
    <source>
        <strain evidence="6 7">CCM 7228</strain>
    </source>
</reference>
<name>A0ABV6GE79_9BACI</name>
<dbReference type="CDD" id="cd01092">
    <property type="entry name" value="APP-like"/>
    <property type="match status" value="1"/>
</dbReference>
<dbReference type="InterPro" id="IPR000587">
    <property type="entry name" value="Creatinase_N"/>
</dbReference>
<comment type="cofactor">
    <cofactor evidence="1">
        <name>Mn(2+)</name>
        <dbReference type="ChEBI" id="CHEBI:29035"/>
    </cofactor>
</comment>
<dbReference type="InterPro" id="IPR000994">
    <property type="entry name" value="Pept_M24"/>
</dbReference>
<proteinExistence type="inferred from homology"/>
<evidence type="ECO:0000256" key="2">
    <source>
        <dbReference type="ARBA" id="ARBA00008766"/>
    </source>
</evidence>
<evidence type="ECO:0000259" key="5">
    <source>
        <dbReference type="Pfam" id="PF01321"/>
    </source>
</evidence>
<comment type="caution">
    <text evidence="6">The sequence shown here is derived from an EMBL/GenBank/DDBJ whole genome shotgun (WGS) entry which is preliminary data.</text>
</comment>
<feature type="domain" description="Peptidase M24" evidence="4">
    <location>
        <begin position="146"/>
        <end position="349"/>
    </location>
</feature>
<dbReference type="Gene3D" id="3.40.350.10">
    <property type="entry name" value="Creatinase/prolidase N-terminal domain"/>
    <property type="match status" value="1"/>
</dbReference>
<dbReference type="InterPro" id="IPR029149">
    <property type="entry name" value="Creatin/AminoP/Spt16_N"/>
</dbReference>
<dbReference type="Pfam" id="PF01321">
    <property type="entry name" value="Creatinase_N"/>
    <property type="match status" value="1"/>
</dbReference>
<evidence type="ECO:0000259" key="4">
    <source>
        <dbReference type="Pfam" id="PF00557"/>
    </source>
</evidence>
<dbReference type="Gene3D" id="3.90.230.10">
    <property type="entry name" value="Creatinase/methionine aminopeptidase superfamily"/>
    <property type="match status" value="1"/>
</dbReference>
<keyword evidence="7" id="KW-1185">Reference proteome</keyword>
<dbReference type="PRINTS" id="PR00599">
    <property type="entry name" value="MAPEPTIDASE"/>
</dbReference>
<evidence type="ECO:0000256" key="3">
    <source>
        <dbReference type="ARBA" id="ARBA00023211"/>
    </source>
</evidence>
<keyword evidence="3" id="KW-0464">Manganese</keyword>
<evidence type="ECO:0000313" key="7">
    <source>
        <dbReference type="Proteomes" id="UP001589854"/>
    </source>
</evidence>
<evidence type="ECO:0000313" key="6">
    <source>
        <dbReference type="EMBL" id="MFC0271840.1"/>
    </source>
</evidence>
<dbReference type="Pfam" id="PF00557">
    <property type="entry name" value="Peptidase_M24"/>
    <property type="match status" value="1"/>
</dbReference>
<dbReference type="InterPro" id="IPR036005">
    <property type="entry name" value="Creatinase/aminopeptidase-like"/>
</dbReference>
<accession>A0ABV6GE79</accession>
<dbReference type="SUPFAM" id="SSF55920">
    <property type="entry name" value="Creatinase/aminopeptidase"/>
    <property type="match status" value="1"/>
</dbReference>